<dbReference type="InterPro" id="IPR046879">
    <property type="entry name" value="KANL3/Tex30_Abhydrolase"/>
</dbReference>
<name>A0ABV2EKX3_9CAUL</name>
<dbReference type="PANTHER" id="PTHR13136:SF11">
    <property type="entry name" value="TESTIS-EXPRESSED PROTEIN 30"/>
    <property type="match status" value="1"/>
</dbReference>
<accession>A0ABV2EKX3</accession>
<dbReference type="SUPFAM" id="SSF53474">
    <property type="entry name" value="alpha/beta-Hydrolases"/>
    <property type="match status" value="1"/>
</dbReference>
<protein>
    <submittedName>
        <fullName evidence="2">Alpha/beta-hydrolase family hydrolase</fullName>
    </submittedName>
</protein>
<dbReference type="EMBL" id="JBEPLU010000002">
    <property type="protein sequence ID" value="MET3527690.1"/>
    <property type="molecule type" value="Genomic_DNA"/>
</dbReference>
<dbReference type="Gene3D" id="3.40.50.1820">
    <property type="entry name" value="alpha/beta hydrolase"/>
    <property type="match status" value="1"/>
</dbReference>
<evidence type="ECO:0000259" key="1">
    <source>
        <dbReference type="Pfam" id="PF20408"/>
    </source>
</evidence>
<evidence type="ECO:0000313" key="3">
    <source>
        <dbReference type="Proteomes" id="UP001549110"/>
    </source>
</evidence>
<dbReference type="Pfam" id="PF20408">
    <property type="entry name" value="Abhydrolase_11"/>
    <property type="match status" value="1"/>
</dbReference>
<keyword evidence="3" id="KW-1185">Reference proteome</keyword>
<dbReference type="InterPro" id="IPR029058">
    <property type="entry name" value="AB_hydrolase_fold"/>
</dbReference>
<gene>
    <name evidence="2" type="ORF">ABID41_002808</name>
</gene>
<reference evidence="2 3" key="1">
    <citation type="submission" date="2024-06" db="EMBL/GenBank/DDBJ databases">
        <title>Genomic Encyclopedia of Type Strains, Phase IV (KMG-IV): sequencing the most valuable type-strain genomes for metagenomic binning, comparative biology and taxonomic classification.</title>
        <authorList>
            <person name="Goeker M."/>
        </authorList>
    </citation>
    <scope>NUCLEOTIDE SEQUENCE [LARGE SCALE GENOMIC DNA]</scope>
    <source>
        <strain evidence="2 3">DSM 17809</strain>
    </source>
</reference>
<feature type="domain" description="KANL3/Tex30 alpha/beta hydrolase-like" evidence="1">
    <location>
        <begin position="27"/>
        <end position="219"/>
    </location>
</feature>
<sequence length="226" mass="23416">MAGETLTLDLPNGETVSALWQAPAAPKAVLSLAHGAGAGMTHRHMAATADGLEARGVATLRFQFPYMEKGGKRPDPPRIAHAAVRAAAAEAARRSGGAPLFAGGRSFGGRMTSQAQALAPLEGVRGLVFFAFPLHPAGKPGVERADHLADVAIPMLFLQGTADTLAQLELLAPVVSSLGERATLILAESADHSFHVPARTGRKDAEVLNDILDGAADWMTGFQAAS</sequence>
<evidence type="ECO:0000313" key="2">
    <source>
        <dbReference type="EMBL" id="MET3527690.1"/>
    </source>
</evidence>
<dbReference type="Proteomes" id="UP001549110">
    <property type="component" value="Unassembled WGS sequence"/>
</dbReference>
<dbReference type="RefSeq" id="WP_354297882.1">
    <property type="nucleotide sequence ID" value="NZ_JBEPLU010000002.1"/>
</dbReference>
<comment type="caution">
    <text evidence="2">The sequence shown here is derived from an EMBL/GenBank/DDBJ whole genome shotgun (WGS) entry which is preliminary data.</text>
</comment>
<dbReference type="PANTHER" id="PTHR13136">
    <property type="entry name" value="TESTIS DEVELOPMENT PROTEIN PRTD"/>
    <property type="match status" value="1"/>
</dbReference>
<proteinExistence type="predicted"/>
<dbReference type="InterPro" id="IPR026555">
    <property type="entry name" value="NSL3/Tex30"/>
</dbReference>
<organism evidence="2 3">
    <name type="scientific">Phenylobacterium koreense</name>
    <dbReference type="NCBI Taxonomy" id="266125"/>
    <lineage>
        <taxon>Bacteria</taxon>
        <taxon>Pseudomonadati</taxon>
        <taxon>Pseudomonadota</taxon>
        <taxon>Alphaproteobacteria</taxon>
        <taxon>Caulobacterales</taxon>
        <taxon>Caulobacteraceae</taxon>
        <taxon>Phenylobacterium</taxon>
    </lineage>
</organism>